<dbReference type="EMBL" id="FWYF01000003">
    <property type="protein sequence ID" value="SMD37341.1"/>
    <property type="molecule type" value="Genomic_DNA"/>
</dbReference>
<sequence>MQTTIKEKILDVDIKAQPNDVTCGPTCLHGVYNYYGDVIPLKEVIQQVSSLSTGGTLAVLLGIHALQRGYEATIYTFNLHVFDPSWFKGKVDLVAKLKAQMEAKADNEVLKAASQAYLDFLSLGGTIKYEALTPALMRSYLAKDIPILSGLSATYLYDSPREYGEFDVVYDDIKGEPSGHFVIVNGYDPDSRQVYIADPLKYNPISDHQYYKVSYQKMITSIMLGVVTYDANLLMVTPKLN</sequence>
<name>A0A1W2GL96_REIFA</name>
<dbReference type="Pfam" id="PF13529">
    <property type="entry name" value="Peptidase_C39_2"/>
    <property type="match status" value="1"/>
</dbReference>
<accession>A0A1W2GL96</accession>
<evidence type="ECO:0000313" key="3">
    <source>
        <dbReference type="Proteomes" id="UP000192472"/>
    </source>
</evidence>
<dbReference type="InterPro" id="IPR039564">
    <property type="entry name" value="Peptidase_C39-like"/>
</dbReference>
<dbReference type="RefSeq" id="WP_221407873.1">
    <property type="nucleotide sequence ID" value="NZ_FWYF01000003.1"/>
</dbReference>
<evidence type="ECO:0000259" key="1">
    <source>
        <dbReference type="Pfam" id="PF13529"/>
    </source>
</evidence>
<dbReference type="Gene3D" id="3.90.70.10">
    <property type="entry name" value="Cysteine proteinases"/>
    <property type="match status" value="1"/>
</dbReference>
<dbReference type="STRING" id="692418.SAMN04488029_3361"/>
<protein>
    <submittedName>
        <fullName evidence="2">Peptidase_C39 like family protein</fullName>
    </submittedName>
</protein>
<evidence type="ECO:0000313" key="2">
    <source>
        <dbReference type="EMBL" id="SMD37341.1"/>
    </source>
</evidence>
<gene>
    <name evidence="2" type="ORF">SAMN04488029_3361</name>
</gene>
<keyword evidence="3" id="KW-1185">Reference proteome</keyword>
<feature type="domain" description="Peptidase C39-like" evidence="1">
    <location>
        <begin position="10"/>
        <end position="199"/>
    </location>
</feature>
<organism evidence="2 3">
    <name type="scientific">Reichenbachiella faecimaris</name>
    <dbReference type="NCBI Taxonomy" id="692418"/>
    <lineage>
        <taxon>Bacteria</taxon>
        <taxon>Pseudomonadati</taxon>
        <taxon>Bacteroidota</taxon>
        <taxon>Cytophagia</taxon>
        <taxon>Cytophagales</taxon>
        <taxon>Reichenbachiellaceae</taxon>
        <taxon>Reichenbachiella</taxon>
    </lineage>
</organism>
<dbReference type="AlphaFoldDB" id="A0A1W2GL96"/>
<proteinExistence type="predicted"/>
<dbReference type="Proteomes" id="UP000192472">
    <property type="component" value="Unassembled WGS sequence"/>
</dbReference>
<reference evidence="2 3" key="1">
    <citation type="submission" date="2017-04" db="EMBL/GenBank/DDBJ databases">
        <authorList>
            <person name="Afonso C.L."/>
            <person name="Miller P.J."/>
            <person name="Scott M.A."/>
            <person name="Spackman E."/>
            <person name="Goraichik I."/>
            <person name="Dimitrov K.M."/>
            <person name="Suarez D.L."/>
            <person name="Swayne D.E."/>
        </authorList>
    </citation>
    <scope>NUCLEOTIDE SEQUENCE [LARGE SCALE GENOMIC DNA]</scope>
    <source>
        <strain evidence="2 3">DSM 26133</strain>
    </source>
</reference>